<accession>A0A2R6QEF2</accession>
<dbReference type="PANTHER" id="PTHR13754">
    <property type="entry name" value="METALLO-BETA-LACTAMASE SUPERFAMILY PROTEIN"/>
    <property type="match status" value="1"/>
</dbReference>
<dbReference type="InterPro" id="IPR001279">
    <property type="entry name" value="Metallo-B-lactamas"/>
</dbReference>
<gene>
    <name evidence="4" type="ORF">PHLCEN_2v3695</name>
</gene>
<dbReference type="InterPro" id="IPR032675">
    <property type="entry name" value="LRR_dom_sf"/>
</dbReference>
<dbReference type="Gene3D" id="3.80.10.10">
    <property type="entry name" value="Ribonuclease Inhibitor"/>
    <property type="match status" value="1"/>
</dbReference>
<evidence type="ECO:0000313" key="5">
    <source>
        <dbReference type="Proteomes" id="UP000186601"/>
    </source>
</evidence>
<feature type="compositionally biased region" description="Low complexity" evidence="1">
    <location>
        <begin position="164"/>
        <end position="191"/>
    </location>
</feature>
<protein>
    <recommendedName>
        <fullName evidence="3">Metallo-beta-lactamase domain-containing protein</fullName>
    </recommendedName>
</protein>
<evidence type="ECO:0000313" key="4">
    <source>
        <dbReference type="EMBL" id="PSS06528.1"/>
    </source>
</evidence>
<sequence length="991" mass="105261">MLQSCSITLTPISGANGEPLVQEAKTCTVSLASSSGGTSSGSTVSVGTSPTDSSASTATAAATDSAATSSTSATQSVATDSSAAASSAPSSAATASSVSGSISGIAVNGISTVASSAFFTGSASTPSASSGSSVNGSGTPTALTVTPTPSASPTDNTPSPANAAGGNPNPSESPSSTGPSGTSAADSAASSSPPPFQLPGKTLSVLPIGLAVFAGISVIALIVVGLVTYERTKYRRAFRQRKLAESGANMGYGGMAFGKLPPGFTHELRQHITDHNPPIDPVTGAPTIDFENYCCGAHGFSALIETQAEGESETHYTLFDAGPESRSIARNVAAMRIPVERVERVVLSHWHSDHSGGILAFLRMHREASKNLENAQACVVDLHPDRPIARGIAPGGKIMARLAPDPTFEEIENEGGVVDKHADGHAVAGNTVWISGEIPRLTEYEKGIIGGVRWVHGSETSGAGEWVSEEEIMDERYAVIDVVGSGLVIFSSCSHAGIVNVATDAVNTFKRPIHMIIGGLHLGGPELADRIPPTVDFFANRLRPSPTYILPMHCSGFPVKIALEKALGDACVPVGTGIKVEVAGSPNSSSPRASDSLMGACTSCSLLPPLPPSTIVFYMCRMQVAVANTDRFPPEIFDAMIDNLHDDKESLATCSLVSKGWLPTSRYLLFREITVNSNVACEAFSAFDTFLDSASGLCYLIKELTLGHAEKKDEDPGLKPVTIKVESLASILQKLPSLVKLNMRCVRWWRLSGEALPSFTVPSLRSAAFTYTRSMGPINCLPDMFQWFPHLEDFFLDGGSLSRLEDDFGNEPSPPLPSQLKLRTLHFNSPSSDPYLCTLICETESVNTLRCIFFSFLLPMDAVIMGRLVHATGKNLVDFGVSLRSPQTSGTFVLDWDFPPVERTPMFMKALVSQLSSPKFRKLVIDFTDDSDYLAMEKKLASDEWREMEMLLAKRVQVECVQFTWHTKDIGFSIEACLTKLFPVLQATRKL</sequence>
<evidence type="ECO:0000256" key="2">
    <source>
        <dbReference type="SAM" id="Phobius"/>
    </source>
</evidence>
<feature type="non-terminal residue" evidence="4">
    <location>
        <position position="991"/>
    </location>
</feature>
<reference evidence="4 5" key="1">
    <citation type="submission" date="2018-02" db="EMBL/GenBank/DDBJ databases">
        <title>Genome sequence of the basidiomycete white-rot fungus Phlebia centrifuga.</title>
        <authorList>
            <person name="Granchi Z."/>
            <person name="Peng M."/>
            <person name="de Vries R.P."/>
            <person name="Hilden K."/>
            <person name="Makela M.R."/>
            <person name="Grigoriev I."/>
            <person name="Riley R."/>
        </authorList>
    </citation>
    <scope>NUCLEOTIDE SEQUENCE [LARGE SCALE GENOMIC DNA]</scope>
    <source>
        <strain evidence="4 5">FBCC195</strain>
    </source>
</reference>
<dbReference type="Pfam" id="PF00753">
    <property type="entry name" value="Lactamase_B"/>
    <property type="match status" value="1"/>
</dbReference>
<feature type="compositionally biased region" description="Low complexity" evidence="1">
    <location>
        <begin position="121"/>
        <end position="141"/>
    </location>
</feature>
<dbReference type="InterPro" id="IPR052926">
    <property type="entry name" value="Metallo-beta-lactamase_dom"/>
</dbReference>
<keyword evidence="5" id="KW-1185">Reference proteome</keyword>
<feature type="compositionally biased region" description="Polar residues" evidence="1">
    <location>
        <begin position="142"/>
        <end position="160"/>
    </location>
</feature>
<organism evidence="4 5">
    <name type="scientific">Hermanssonia centrifuga</name>
    <dbReference type="NCBI Taxonomy" id="98765"/>
    <lineage>
        <taxon>Eukaryota</taxon>
        <taxon>Fungi</taxon>
        <taxon>Dikarya</taxon>
        <taxon>Basidiomycota</taxon>
        <taxon>Agaricomycotina</taxon>
        <taxon>Agaricomycetes</taxon>
        <taxon>Polyporales</taxon>
        <taxon>Meruliaceae</taxon>
        <taxon>Hermanssonia</taxon>
    </lineage>
</organism>
<dbReference type="CDD" id="cd07713">
    <property type="entry name" value="DHPS-like_MBL-fold"/>
    <property type="match status" value="1"/>
</dbReference>
<dbReference type="EMBL" id="MLYV02000363">
    <property type="protein sequence ID" value="PSS06528.1"/>
    <property type="molecule type" value="Genomic_DNA"/>
</dbReference>
<dbReference type="Proteomes" id="UP000186601">
    <property type="component" value="Unassembled WGS sequence"/>
</dbReference>
<dbReference type="SUPFAM" id="SSF56281">
    <property type="entry name" value="Metallo-hydrolase/oxidoreductase"/>
    <property type="match status" value="1"/>
</dbReference>
<dbReference type="OrthoDB" id="1470350at2759"/>
<keyword evidence="2" id="KW-0812">Transmembrane</keyword>
<dbReference type="InterPro" id="IPR036866">
    <property type="entry name" value="RibonucZ/Hydroxyglut_hydro"/>
</dbReference>
<keyword evidence="2" id="KW-0472">Membrane</keyword>
<feature type="domain" description="Metallo-beta-lactamase" evidence="3">
    <location>
        <begin position="312"/>
        <end position="363"/>
    </location>
</feature>
<dbReference type="AlphaFoldDB" id="A0A2R6QEF2"/>
<dbReference type="Gene3D" id="3.60.15.10">
    <property type="entry name" value="Ribonuclease Z/Hydroxyacylglutathione hydrolase-like"/>
    <property type="match status" value="1"/>
</dbReference>
<keyword evidence="2" id="KW-1133">Transmembrane helix</keyword>
<comment type="caution">
    <text evidence="4">The sequence shown here is derived from an EMBL/GenBank/DDBJ whole genome shotgun (WGS) entry which is preliminary data.</text>
</comment>
<evidence type="ECO:0000259" key="3">
    <source>
        <dbReference type="Pfam" id="PF00753"/>
    </source>
</evidence>
<feature type="region of interest" description="Disordered" evidence="1">
    <location>
        <begin position="31"/>
        <end position="98"/>
    </location>
</feature>
<dbReference type="GO" id="GO:0016740">
    <property type="term" value="F:transferase activity"/>
    <property type="evidence" value="ECO:0007669"/>
    <property type="project" value="TreeGrafter"/>
</dbReference>
<dbReference type="InterPro" id="IPR041712">
    <property type="entry name" value="DHPS-like_MBL-fold"/>
</dbReference>
<dbReference type="PANTHER" id="PTHR13754:SF13">
    <property type="entry name" value="METALLO-BETA-LACTAMASE SUPERFAMILY PROTEIN (AFU_ORTHOLOGUE AFUA_3G07630)"/>
    <property type="match status" value="1"/>
</dbReference>
<name>A0A2R6QEF2_9APHY</name>
<evidence type="ECO:0000256" key="1">
    <source>
        <dbReference type="SAM" id="MobiDB-lite"/>
    </source>
</evidence>
<proteinExistence type="predicted"/>
<feature type="transmembrane region" description="Helical" evidence="2">
    <location>
        <begin position="205"/>
        <end position="229"/>
    </location>
</feature>
<feature type="region of interest" description="Disordered" evidence="1">
    <location>
        <begin position="121"/>
        <end position="195"/>
    </location>
</feature>